<feature type="compositionally biased region" description="Acidic residues" evidence="1">
    <location>
        <begin position="9"/>
        <end position="19"/>
    </location>
</feature>
<dbReference type="EMBL" id="BFAA01241129">
    <property type="protein sequence ID" value="GCB86095.1"/>
    <property type="molecule type" value="Genomic_DNA"/>
</dbReference>
<evidence type="ECO:0000313" key="2">
    <source>
        <dbReference type="EMBL" id="GCB86095.1"/>
    </source>
</evidence>
<comment type="caution">
    <text evidence="2">The sequence shown here is derived from an EMBL/GenBank/DDBJ whole genome shotgun (WGS) entry which is preliminary data.</text>
</comment>
<dbReference type="Proteomes" id="UP000288216">
    <property type="component" value="Unassembled WGS sequence"/>
</dbReference>
<feature type="non-terminal residue" evidence="2">
    <location>
        <position position="55"/>
    </location>
</feature>
<keyword evidence="3" id="KW-1185">Reference proteome</keyword>
<dbReference type="AlphaFoldDB" id="A0A401QL33"/>
<evidence type="ECO:0000256" key="1">
    <source>
        <dbReference type="SAM" id="MobiDB-lite"/>
    </source>
</evidence>
<dbReference type="OrthoDB" id="676979at2759"/>
<dbReference type="OMA" id="QASVMIE"/>
<sequence length="55" mass="6372">MRHRPQDVILDEEEEDEDEDKRIADISSQGTVVIEGVEYKIERVDRKSEELPSTG</sequence>
<organism evidence="2 3">
    <name type="scientific">Scyliorhinus torazame</name>
    <name type="common">Cloudy catshark</name>
    <name type="synonym">Catulus torazame</name>
    <dbReference type="NCBI Taxonomy" id="75743"/>
    <lineage>
        <taxon>Eukaryota</taxon>
        <taxon>Metazoa</taxon>
        <taxon>Chordata</taxon>
        <taxon>Craniata</taxon>
        <taxon>Vertebrata</taxon>
        <taxon>Chondrichthyes</taxon>
        <taxon>Elasmobranchii</taxon>
        <taxon>Galeomorphii</taxon>
        <taxon>Galeoidea</taxon>
        <taxon>Carcharhiniformes</taxon>
        <taxon>Scyliorhinidae</taxon>
        <taxon>Scyliorhinus</taxon>
    </lineage>
</organism>
<protein>
    <submittedName>
        <fullName evidence="2">Uncharacterized protein</fullName>
    </submittedName>
</protein>
<feature type="region of interest" description="Disordered" evidence="1">
    <location>
        <begin position="1"/>
        <end position="21"/>
    </location>
</feature>
<reference evidence="2 3" key="1">
    <citation type="journal article" date="2018" name="Nat. Ecol. Evol.">
        <title>Shark genomes provide insights into elasmobranch evolution and the origin of vertebrates.</title>
        <authorList>
            <person name="Hara Y"/>
            <person name="Yamaguchi K"/>
            <person name="Onimaru K"/>
            <person name="Kadota M"/>
            <person name="Koyanagi M"/>
            <person name="Keeley SD"/>
            <person name="Tatsumi K"/>
            <person name="Tanaka K"/>
            <person name="Motone F"/>
            <person name="Kageyama Y"/>
            <person name="Nozu R"/>
            <person name="Adachi N"/>
            <person name="Nishimura O"/>
            <person name="Nakagawa R"/>
            <person name="Tanegashima C"/>
            <person name="Kiyatake I"/>
            <person name="Matsumoto R"/>
            <person name="Murakumo K"/>
            <person name="Nishida K"/>
            <person name="Terakita A"/>
            <person name="Kuratani S"/>
            <person name="Sato K"/>
            <person name="Hyodo S Kuraku.S."/>
        </authorList>
    </citation>
    <scope>NUCLEOTIDE SEQUENCE [LARGE SCALE GENOMIC DNA]</scope>
</reference>
<name>A0A401QL33_SCYTO</name>
<proteinExistence type="predicted"/>
<accession>A0A401QL33</accession>
<gene>
    <name evidence="2" type="ORF">scyTo_0026796</name>
</gene>
<evidence type="ECO:0000313" key="3">
    <source>
        <dbReference type="Proteomes" id="UP000288216"/>
    </source>
</evidence>